<feature type="region of interest" description="Disordered" evidence="2">
    <location>
        <begin position="235"/>
        <end position="257"/>
    </location>
</feature>
<protein>
    <submittedName>
        <fullName evidence="3">Uncharacterized protein</fullName>
    </submittedName>
</protein>
<proteinExistence type="predicted"/>
<gene>
    <name evidence="3" type="ORF">CPOL0286_LOCUS16346</name>
</gene>
<reference evidence="3" key="1">
    <citation type="submission" date="2021-01" db="EMBL/GenBank/DDBJ databases">
        <authorList>
            <person name="Corre E."/>
            <person name="Pelletier E."/>
            <person name="Niang G."/>
            <person name="Scheremetjew M."/>
            <person name="Finn R."/>
            <person name="Kale V."/>
            <person name="Holt S."/>
            <person name="Cochrane G."/>
            <person name="Meng A."/>
            <person name="Brown T."/>
            <person name="Cohen L."/>
        </authorList>
    </citation>
    <scope>NUCLEOTIDE SEQUENCE</scope>
    <source>
        <strain evidence="3">UIO037</strain>
    </source>
</reference>
<dbReference type="PANTHER" id="PTHR37473:SF1">
    <property type="entry name" value="EF-HAND DOMAIN-CONTAINING PROTEIN"/>
    <property type="match status" value="1"/>
</dbReference>
<accession>A0A7S4JDE7</accession>
<evidence type="ECO:0000256" key="2">
    <source>
        <dbReference type="SAM" id="MobiDB-lite"/>
    </source>
</evidence>
<evidence type="ECO:0000313" key="3">
    <source>
        <dbReference type="EMBL" id="CAE2260009.1"/>
    </source>
</evidence>
<feature type="coiled-coil region" evidence="1">
    <location>
        <begin position="29"/>
        <end position="138"/>
    </location>
</feature>
<name>A0A7S4JDE7_9EUKA</name>
<dbReference type="AlphaFoldDB" id="A0A7S4JDE7"/>
<keyword evidence="1" id="KW-0175">Coiled coil</keyword>
<evidence type="ECO:0000256" key="1">
    <source>
        <dbReference type="SAM" id="Coils"/>
    </source>
</evidence>
<organism evidence="3">
    <name type="scientific">Prymnesium polylepis</name>
    <dbReference type="NCBI Taxonomy" id="72548"/>
    <lineage>
        <taxon>Eukaryota</taxon>
        <taxon>Haptista</taxon>
        <taxon>Haptophyta</taxon>
        <taxon>Prymnesiophyceae</taxon>
        <taxon>Prymnesiales</taxon>
        <taxon>Prymnesiaceae</taxon>
        <taxon>Prymnesium</taxon>
    </lineage>
</organism>
<sequence>MPGMLGPERVLESAHALMSAAMIDAKRARMRVEGERQMLANRLSRLQAEELRATKRIEETHRRTQEILAAKNRHHQHELHKEQARVEHEQMVDQHRQQLNRMREERKQAMAQTTETTRAALRDQVRAQKELAERAASEISYMRDVEQEMANFKRNAVRQGEALARERKLREKELMIAHLQQRAEERRREEELRTQLYDNNLSELEQQEYELILSLQQQREEHHAVYRELEQEMSKKHLAADGSQVDSKDSEGVFLTN</sequence>
<feature type="coiled-coil region" evidence="1">
    <location>
        <begin position="169"/>
        <end position="232"/>
    </location>
</feature>
<dbReference type="PANTHER" id="PTHR37473">
    <property type="entry name" value="EF-HAND DOMAIN-CONTAINING PROTEIN"/>
    <property type="match status" value="1"/>
</dbReference>
<dbReference type="EMBL" id="HBKO01035892">
    <property type="protein sequence ID" value="CAE2260009.1"/>
    <property type="molecule type" value="Transcribed_RNA"/>
</dbReference>